<keyword evidence="6" id="KW-1185">Reference proteome</keyword>
<protein>
    <submittedName>
        <fullName evidence="5">Uncharacterized protein</fullName>
    </submittedName>
</protein>
<dbReference type="Ensembl" id="ENSOSIT00000027974.1">
    <property type="protein sequence ID" value="ENSOSIP00000026525.1"/>
    <property type="gene ID" value="ENSOSIG00000013953.1"/>
</dbReference>
<dbReference type="InterPro" id="IPR001478">
    <property type="entry name" value="PDZ"/>
</dbReference>
<dbReference type="InterPro" id="IPR001202">
    <property type="entry name" value="WW_dom"/>
</dbReference>
<dbReference type="GO" id="GO:0005737">
    <property type="term" value="C:cytoplasm"/>
    <property type="evidence" value="ECO:0007669"/>
    <property type="project" value="TreeGrafter"/>
</dbReference>
<dbReference type="GeneTree" id="ENSGT00940000164755"/>
<reference evidence="5" key="1">
    <citation type="submission" date="2025-08" db="UniProtKB">
        <authorList>
            <consortium name="Ensembl"/>
        </authorList>
    </citation>
    <scope>IDENTIFICATION</scope>
</reference>
<evidence type="ECO:0000256" key="2">
    <source>
        <dbReference type="SAM" id="MobiDB-lite"/>
    </source>
</evidence>
<name>A0A8C7YEQ8_9TELE</name>
<evidence type="ECO:0000313" key="6">
    <source>
        <dbReference type="Proteomes" id="UP000694383"/>
    </source>
</evidence>
<feature type="compositionally biased region" description="Polar residues" evidence="2">
    <location>
        <begin position="70"/>
        <end position="83"/>
    </location>
</feature>
<evidence type="ECO:0000259" key="3">
    <source>
        <dbReference type="PROSITE" id="PS50020"/>
    </source>
</evidence>
<dbReference type="Pfam" id="PF00595">
    <property type="entry name" value="PDZ"/>
    <property type="match status" value="1"/>
</dbReference>
<feature type="region of interest" description="Disordered" evidence="2">
    <location>
        <begin position="51"/>
        <end position="125"/>
    </location>
</feature>
<dbReference type="SUPFAM" id="SSF50156">
    <property type="entry name" value="PDZ domain-like"/>
    <property type="match status" value="1"/>
</dbReference>
<proteinExistence type="predicted"/>
<dbReference type="PROSITE" id="PS50106">
    <property type="entry name" value="PDZ"/>
    <property type="match status" value="1"/>
</dbReference>
<dbReference type="InterPro" id="IPR036034">
    <property type="entry name" value="PDZ_sf"/>
</dbReference>
<feature type="compositionally biased region" description="Gly residues" evidence="2">
    <location>
        <begin position="110"/>
        <end position="123"/>
    </location>
</feature>
<evidence type="ECO:0000259" key="4">
    <source>
        <dbReference type="PROSITE" id="PS50106"/>
    </source>
</evidence>
<dbReference type="Proteomes" id="UP000694383">
    <property type="component" value="Unplaced"/>
</dbReference>
<sequence>HQLEKIFKESLTRNYYGTPRPVHISPESPPIKYQEHRNLLRNFRTRSKSLSNLEKAVEEDSEEDGGLSGTNSSSASHLHTSLMTHPLTGLAGAPPTTLPLSQSWESAAGSRGGVKNGGGGRVRGGAPLPENWEVAYSDSGELYYINHVTKMKSWVDPRVQSKETASCSKRNHIQSGNFSVINNLPPLTFFLLTVPDFTEQPSLLRGYSIHTRLSKGPRGFGFNIVGGSRPQEFLQVYSVTPGGPPALNTADILVYINETCVLGRSHKEVVEMLKAVPMGQSVDVVLRRGYPMLYNPDGCPKQSLDVVKSYTYMIHLTNQQRFLIQDLYDQDSHELKRHFTEKKVHTDIEMNIQHEFDHKIYEPGKDWTQAYLFT</sequence>
<dbReference type="FunFam" id="2.30.42.10:FF:000005">
    <property type="entry name" value="Membrane associated guanylate kinase, WW and PDZ domain containing 1"/>
    <property type="match status" value="1"/>
</dbReference>
<dbReference type="AlphaFoldDB" id="A0A8C7YEQ8"/>
<dbReference type="Pfam" id="PF00397">
    <property type="entry name" value="WW"/>
    <property type="match status" value="1"/>
</dbReference>
<feature type="domain" description="WW" evidence="3">
    <location>
        <begin position="126"/>
        <end position="159"/>
    </location>
</feature>
<dbReference type="Gene3D" id="2.30.42.10">
    <property type="match status" value="1"/>
</dbReference>
<dbReference type="SMART" id="SM00456">
    <property type="entry name" value="WW"/>
    <property type="match status" value="1"/>
</dbReference>
<evidence type="ECO:0000313" key="5">
    <source>
        <dbReference type="Ensembl" id="ENSOSIP00000026525.1"/>
    </source>
</evidence>
<dbReference type="CDD" id="cd00201">
    <property type="entry name" value="WW"/>
    <property type="match status" value="1"/>
</dbReference>
<dbReference type="SMART" id="SM00228">
    <property type="entry name" value="PDZ"/>
    <property type="match status" value="1"/>
</dbReference>
<dbReference type="Gene3D" id="2.20.70.10">
    <property type="match status" value="1"/>
</dbReference>
<dbReference type="PANTHER" id="PTHR10316:SF41">
    <property type="entry name" value="MAGI FAMILY MEMBER, X-LINKED A-RELATED"/>
    <property type="match status" value="1"/>
</dbReference>
<dbReference type="GO" id="GO:0007165">
    <property type="term" value="P:signal transduction"/>
    <property type="evidence" value="ECO:0007669"/>
    <property type="project" value="TreeGrafter"/>
</dbReference>
<dbReference type="PROSITE" id="PS50020">
    <property type="entry name" value="WW_DOMAIN_2"/>
    <property type="match status" value="1"/>
</dbReference>
<keyword evidence="1" id="KW-0677">Repeat</keyword>
<dbReference type="PANTHER" id="PTHR10316">
    <property type="entry name" value="MEMBRANE ASSOCIATED GUANYLATE KINASE-RELATED"/>
    <property type="match status" value="1"/>
</dbReference>
<reference evidence="5" key="2">
    <citation type="submission" date="2025-09" db="UniProtKB">
        <authorList>
            <consortium name="Ensembl"/>
        </authorList>
    </citation>
    <scope>IDENTIFICATION</scope>
</reference>
<feature type="domain" description="PDZ" evidence="4">
    <location>
        <begin position="210"/>
        <end position="288"/>
    </location>
</feature>
<organism evidence="5 6">
    <name type="scientific">Oryzias sinensis</name>
    <name type="common">Chinese medaka</name>
    <dbReference type="NCBI Taxonomy" id="183150"/>
    <lineage>
        <taxon>Eukaryota</taxon>
        <taxon>Metazoa</taxon>
        <taxon>Chordata</taxon>
        <taxon>Craniata</taxon>
        <taxon>Vertebrata</taxon>
        <taxon>Euteleostomi</taxon>
        <taxon>Actinopterygii</taxon>
        <taxon>Neopterygii</taxon>
        <taxon>Teleostei</taxon>
        <taxon>Neoteleostei</taxon>
        <taxon>Acanthomorphata</taxon>
        <taxon>Ovalentaria</taxon>
        <taxon>Atherinomorphae</taxon>
        <taxon>Beloniformes</taxon>
        <taxon>Adrianichthyidae</taxon>
        <taxon>Oryziinae</taxon>
        <taxon>Oryzias</taxon>
    </lineage>
</organism>
<accession>A0A8C7YEQ8</accession>
<evidence type="ECO:0000256" key="1">
    <source>
        <dbReference type="ARBA" id="ARBA00022737"/>
    </source>
</evidence>
<dbReference type="SUPFAM" id="SSF51045">
    <property type="entry name" value="WW domain"/>
    <property type="match status" value="1"/>
</dbReference>
<dbReference type="InterPro" id="IPR036020">
    <property type="entry name" value="WW_dom_sf"/>
</dbReference>
<dbReference type="GO" id="GO:0005911">
    <property type="term" value="C:cell-cell junction"/>
    <property type="evidence" value="ECO:0007669"/>
    <property type="project" value="TreeGrafter"/>
</dbReference>